<dbReference type="STRING" id="1642647.PSM36_3503"/>
<evidence type="ECO:0000313" key="3">
    <source>
        <dbReference type="EMBL" id="SCD22285.1"/>
    </source>
</evidence>
<dbReference type="AlphaFoldDB" id="A0A1R3TE51"/>
<feature type="region of interest" description="Disordered" evidence="1">
    <location>
        <begin position="251"/>
        <end position="274"/>
    </location>
</feature>
<accession>A0A1R3TE51</accession>
<dbReference type="EMBL" id="LT605205">
    <property type="protein sequence ID" value="SCD22285.1"/>
    <property type="molecule type" value="Genomic_DNA"/>
</dbReference>
<keyword evidence="4" id="KW-1185">Reference proteome</keyword>
<gene>
    <name evidence="3" type="ORF">PSM36_3503</name>
</gene>
<protein>
    <recommendedName>
        <fullName evidence="5">Secreted protein</fullName>
    </recommendedName>
</protein>
<evidence type="ECO:0008006" key="5">
    <source>
        <dbReference type="Google" id="ProtNLM"/>
    </source>
</evidence>
<dbReference type="PANTHER" id="PTHR41339:SF1">
    <property type="entry name" value="SECRETED PROTEIN"/>
    <property type="match status" value="1"/>
</dbReference>
<dbReference type="InterPro" id="IPR011050">
    <property type="entry name" value="Pectin_lyase_fold/virulence"/>
</dbReference>
<sequence>MKKIFFSFLMFAAMLTPVVLTSCDDNDDDNGTDPTDDYKLSGSIQDTRTLDASVEYLLTGPLIVEDGATLNIPAGTTIKAQKGFGSYILVLQGGKINVNGTADAPVTMTADIENAAQGHWGGLIINGRAPLSGGETGKTEINNAYTYGGTNAADNSGSITYLILAYTGARSSADVEHNGLTLNGVGNGTKIENVYIPDGADDGIEFFGGSVNVKNLLVVNSDDDMFDFTQGYNGTLENAYGIWEAGYVSSEEDPRGVEADGNLDGNNPDQQGQSNFTIKNMTIDLRLAANTDEGYYMHDVLKIRRGAKATIENALVKGQGQAKDLVDMTDGKGAGDPTSVINITNSLTTALSGVEKNGTANITVETGNAGCPTDIFSWTGYQF</sequence>
<feature type="signal peptide" evidence="2">
    <location>
        <begin position="1"/>
        <end position="21"/>
    </location>
</feature>
<keyword evidence="2" id="KW-0732">Signal</keyword>
<dbReference type="RefSeq" id="WP_076931941.1">
    <property type="nucleotide sequence ID" value="NZ_LT605205.1"/>
</dbReference>
<dbReference type="PROSITE" id="PS51257">
    <property type="entry name" value="PROKAR_LIPOPROTEIN"/>
    <property type="match status" value="1"/>
</dbReference>
<proteinExistence type="predicted"/>
<evidence type="ECO:0000256" key="2">
    <source>
        <dbReference type="SAM" id="SignalP"/>
    </source>
</evidence>
<name>A0A1R3TE51_9BACT</name>
<feature type="chain" id="PRO_5011961049" description="Secreted protein" evidence="2">
    <location>
        <begin position="22"/>
        <end position="383"/>
    </location>
</feature>
<dbReference type="SUPFAM" id="SSF51126">
    <property type="entry name" value="Pectin lyase-like"/>
    <property type="match status" value="1"/>
</dbReference>
<evidence type="ECO:0000313" key="4">
    <source>
        <dbReference type="Proteomes" id="UP000187464"/>
    </source>
</evidence>
<organism evidence="3 4">
    <name type="scientific">Proteiniphilum saccharofermentans</name>
    <dbReference type="NCBI Taxonomy" id="1642647"/>
    <lineage>
        <taxon>Bacteria</taxon>
        <taxon>Pseudomonadati</taxon>
        <taxon>Bacteroidota</taxon>
        <taxon>Bacteroidia</taxon>
        <taxon>Bacteroidales</taxon>
        <taxon>Dysgonomonadaceae</taxon>
        <taxon>Proteiniphilum</taxon>
    </lineage>
</organism>
<dbReference type="PANTHER" id="PTHR41339">
    <property type="entry name" value="LIPL48"/>
    <property type="match status" value="1"/>
</dbReference>
<dbReference type="Proteomes" id="UP000187464">
    <property type="component" value="Chromosome I"/>
</dbReference>
<evidence type="ECO:0000256" key="1">
    <source>
        <dbReference type="SAM" id="MobiDB-lite"/>
    </source>
</evidence>
<dbReference type="KEGG" id="psac:PSM36_3503"/>
<feature type="compositionally biased region" description="Polar residues" evidence="1">
    <location>
        <begin position="264"/>
        <end position="274"/>
    </location>
</feature>
<reference evidence="4" key="1">
    <citation type="submission" date="2016-08" db="EMBL/GenBank/DDBJ databases">
        <authorList>
            <person name="Wibberg D."/>
        </authorList>
    </citation>
    <scope>NUCLEOTIDE SEQUENCE [LARGE SCALE GENOMIC DNA]</scope>
</reference>